<name>A0A7S8IEK0_9CHLR</name>
<dbReference type="KEGG" id="pmet:G4Y79_23050"/>
<evidence type="ECO:0000256" key="1">
    <source>
        <dbReference type="SAM" id="Phobius"/>
    </source>
</evidence>
<dbReference type="AlphaFoldDB" id="A0A7S8IEK0"/>
<dbReference type="RefSeq" id="WP_195170598.1">
    <property type="nucleotide sequence ID" value="NZ_CP062983.1"/>
</dbReference>
<feature type="transmembrane region" description="Helical" evidence="1">
    <location>
        <begin position="49"/>
        <end position="67"/>
    </location>
</feature>
<evidence type="ECO:0000313" key="3">
    <source>
        <dbReference type="Proteomes" id="UP000594468"/>
    </source>
</evidence>
<keyword evidence="1" id="KW-0812">Transmembrane</keyword>
<gene>
    <name evidence="2" type="ORF">G4Y79_23050</name>
</gene>
<organism evidence="2 3">
    <name type="scientific">Phototrophicus methaneseepsis</name>
    <dbReference type="NCBI Taxonomy" id="2710758"/>
    <lineage>
        <taxon>Bacteria</taxon>
        <taxon>Bacillati</taxon>
        <taxon>Chloroflexota</taxon>
        <taxon>Candidatus Thermofontia</taxon>
        <taxon>Phototrophicales</taxon>
        <taxon>Phototrophicaceae</taxon>
        <taxon>Phototrophicus</taxon>
    </lineage>
</organism>
<keyword evidence="1" id="KW-1133">Transmembrane helix</keyword>
<dbReference type="EMBL" id="CP062983">
    <property type="protein sequence ID" value="QPC82529.1"/>
    <property type="molecule type" value="Genomic_DNA"/>
</dbReference>
<keyword evidence="1" id="KW-0472">Membrane</keyword>
<protein>
    <submittedName>
        <fullName evidence="2">Uncharacterized protein</fullName>
    </submittedName>
</protein>
<keyword evidence="3" id="KW-1185">Reference proteome</keyword>
<reference evidence="2 3" key="1">
    <citation type="submission" date="2020-02" db="EMBL/GenBank/DDBJ databases">
        <authorList>
            <person name="Zheng R.K."/>
            <person name="Sun C.M."/>
        </authorList>
    </citation>
    <scope>NUCLEOTIDE SEQUENCE [LARGE SCALE GENOMIC DNA]</scope>
    <source>
        <strain evidence="3">rifampicinis</strain>
    </source>
</reference>
<accession>A0A7S8IEK0</accession>
<feature type="transmembrane region" description="Helical" evidence="1">
    <location>
        <begin position="79"/>
        <end position="101"/>
    </location>
</feature>
<proteinExistence type="predicted"/>
<evidence type="ECO:0000313" key="2">
    <source>
        <dbReference type="EMBL" id="QPC82529.1"/>
    </source>
</evidence>
<dbReference type="Proteomes" id="UP000594468">
    <property type="component" value="Chromosome"/>
</dbReference>
<sequence length="112" mass="12010">MMVFGTMKWYVYLLIAVGVFAFFLLFGILAGDGVINLVSDMRTQAVSAGTLPVVVADVIVEPIIFALQGEIVNSAIVGLLWPLAVIWLLLLAILLIFAYVLPGLGIARGAFN</sequence>
<feature type="transmembrane region" description="Helical" evidence="1">
    <location>
        <begin position="9"/>
        <end position="29"/>
    </location>
</feature>